<dbReference type="Proteomes" id="UP000842809">
    <property type="component" value="Unassembled WGS sequence"/>
</dbReference>
<evidence type="ECO:0000313" key="16">
    <source>
        <dbReference type="EMBL" id="EAD3792008.1"/>
    </source>
</evidence>
<dbReference type="Proteomes" id="UP000522199">
    <property type="component" value="Unassembled WGS sequence"/>
</dbReference>
<dbReference type="Proteomes" id="UP000525850">
    <property type="component" value="Unassembled WGS sequence"/>
</dbReference>
<reference evidence="47 48" key="2">
    <citation type="journal article" date="2018" name="BMC Genomics">
        <title>Genes significantly associated with lineage II food isolates of Listeria monocytogenes.</title>
        <authorList>
            <person name="Pirone-Davies C."/>
            <person name="Chen Y."/>
            <person name="Pightling A."/>
            <person name="Ryan G."/>
            <person name="Wang Y."/>
            <person name="Yao K."/>
            <person name="Hoffmann M."/>
            <person name="Allard M.W."/>
        </authorList>
    </citation>
    <scope>NUCLEOTIDE SEQUENCE [LARGE SCALE GENOMIC DNA]</scope>
    <source>
        <strain evidence="47 48">PNUSAL000550</strain>
    </source>
</reference>
<dbReference type="EMBL" id="AABBYJ010000003">
    <property type="protein sequence ID" value="EAG4330707.1"/>
    <property type="molecule type" value="Genomic_DNA"/>
</dbReference>
<dbReference type="EMBL" id="AAAJWF010000003">
    <property type="protein sequence ID" value="EAC7480120.1"/>
    <property type="molecule type" value="Genomic_DNA"/>
</dbReference>
<evidence type="ECO:0000256" key="5">
    <source>
        <dbReference type="ARBA" id="ARBA00022475"/>
    </source>
</evidence>
<evidence type="ECO:0000313" key="78">
    <source>
        <dbReference type="Proteomes" id="UP000548278"/>
    </source>
</evidence>
<dbReference type="EMBL" id="AAAMZD010000002">
    <property type="protein sequence ID" value="EAD3792008.1"/>
    <property type="molecule type" value="Genomic_DNA"/>
</dbReference>
<feature type="transmembrane region" description="Helical" evidence="9">
    <location>
        <begin position="107"/>
        <end position="129"/>
    </location>
</feature>
<evidence type="ECO:0000313" key="52">
    <source>
        <dbReference type="Proteomes" id="UP000339309"/>
    </source>
</evidence>
<evidence type="ECO:0000313" key="71">
    <source>
        <dbReference type="Proteomes" id="UP000481141"/>
    </source>
</evidence>
<evidence type="ECO:0000256" key="4">
    <source>
        <dbReference type="ARBA" id="ARBA00022448"/>
    </source>
</evidence>
<evidence type="ECO:0000313" key="49">
    <source>
        <dbReference type="Proteomes" id="UP000331186"/>
    </source>
</evidence>
<evidence type="ECO:0000256" key="2">
    <source>
        <dbReference type="ARBA" id="ARBA00005660"/>
    </source>
</evidence>
<evidence type="ECO:0000313" key="55">
    <source>
        <dbReference type="Proteomes" id="UP000350032"/>
    </source>
</evidence>
<evidence type="ECO:0000256" key="3">
    <source>
        <dbReference type="ARBA" id="ARBA00014042"/>
    </source>
</evidence>
<evidence type="ECO:0000313" key="14">
    <source>
        <dbReference type="EMBL" id="EAC9038634.1"/>
    </source>
</evidence>
<evidence type="ECO:0000313" key="31">
    <source>
        <dbReference type="EMBL" id="EAK8898439.1"/>
    </source>
</evidence>
<dbReference type="CDD" id="cd16914">
    <property type="entry name" value="EcfT"/>
    <property type="match status" value="1"/>
</dbReference>
<dbReference type="Proteomes" id="UP000272537">
    <property type="component" value="Unassembled WGS sequence"/>
</dbReference>
<evidence type="ECO:0000313" key="13">
    <source>
        <dbReference type="EMBL" id="EAC7480120.1"/>
    </source>
</evidence>
<dbReference type="Proteomes" id="UP000337746">
    <property type="component" value="Unassembled WGS sequence"/>
</dbReference>
<dbReference type="EMBL" id="AABATR010000002">
    <property type="protein sequence ID" value="EAG1892785.1"/>
    <property type="molecule type" value="Genomic_DNA"/>
</dbReference>
<dbReference type="Proteomes" id="UP000344343">
    <property type="component" value="Unassembled WGS sequence"/>
</dbReference>
<evidence type="ECO:0000313" key="35">
    <source>
        <dbReference type="EMBL" id="ECC1555225.1"/>
    </source>
</evidence>
<dbReference type="EMBL" id="AAAIXK010000004">
    <property type="protein sequence ID" value="EAC5550358.1"/>
    <property type="molecule type" value="Genomic_DNA"/>
</dbReference>
<dbReference type="Proteomes" id="UP000376505">
    <property type="component" value="Unassembled WGS sequence"/>
</dbReference>
<dbReference type="HAMAP" id="MF_01461">
    <property type="entry name" value="EcfT"/>
    <property type="match status" value="1"/>
</dbReference>
<evidence type="ECO:0000313" key="50">
    <source>
        <dbReference type="Proteomes" id="UP000336166"/>
    </source>
</evidence>
<dbReference type="Proteomes" id="UP000840039">
    <property type="component" value="Unassembled WGS sequence"/>
</dbReference>
<evidence type="ECO:0000313" key="82">
    <source>
        <dbReference type="Proteomes" id="UP000844415"/>
    </source>
</evidence>
<dbReference type="InterPro" id="IPR024919">
    <property type="entry name" value="EcfT"/>
</dbReference>
<evidence type="ECO:0000313" key="17">
    <source>
        <dbReference type="EMBL" id="EAD5774724.1"/>
    </source>
</evidence>
<dbReference type="EMBL" id="AAHZFN010000007">
    <property type="protein sequence ID" value="ECB9473390.1"/>
    <property type="molecule type" value="Genomic_DNA"/>
</dbReference>
<sequence>MIEKLILGRFVPGESLIHGLDARTKLLAGFYYIGILFLANNWWTYALMVLFTLMVIQMTGIKLKVFIKGVKPLIWLILFTVVMQILFASGGTIYFDWGPFTISSFGLLNGVFVFLRFVLIIMMSTVITLTTTPMNLTDAIAYILRPFAVLKVPVNDIALMISVALRFIPTLMGETDKIMKAQRARGVDFGEGNLFEQMKVVVPIFIPLFVSSFNRAEELADAMEARGYQGGEGRTRFRILHWHFGDLIAACVMILLTAGLVILRTS</sequence>
<protein>
    <recommendedName>
        <fullName evidence="3 9">Energy-coupling factor transporter transmembrane protein EcfT</fullName>
        <shortName evidence="9">ECF transporter T component EcfT</shortName>
    </recommendedName>
</protein>
<dbReference type="EMBL" id="AAAIKW010000003">
    <property type="protein sequence ID" value="EAC4551957.1"/>
    <property type="molecule type" value="Genomic_DNA"/>
</dbReference>
<dbReference type="KEGG" id="lmv:Y193_02435"/>
<keyword evidence="4 9" id="KW-0813">Transport</keyword>
<dbReference type="Proteomes" id="UP000549379">
    <property type="component" value="Unassembled WGS sequence"/>
</dbReference>
<dbReference type="EMBL" id="AANPAU010000001">
    <property type="protein sequence ID" value="EDP8512656.1"/>
    <property type="molecule type" value="Genomic_DNA"/>
</dbReference>
<evidence type="ECO:0000313" key="21">
    <source>
        <dbReference type="EMBL" id="EAG2086283.1"/>
    </source>
</evidence>
<evidence type="ECO:0000313" key="76">
    <source>
        <dbReference type="Proteomes" id="UP000528151"/>
    </source>
</evidence>
<evidence type="ECO:0000313" key="64">
    <source>
        <dbReference type="Proteomes" id="UP000410967"/>
    </source>
</evidence>
<dbReference type="Proteomes" id="UP000398321">
    <property type="component" value="Unassembled WGS sequence"/>
</dbReference>
<evidence type="ECO:0000313" key="72">
    <source>
        <dbReference type="Proteomes" id="UP000489121"/>
    </source>
</evidence>
<evidence type="ECO:0000313" key="38">
    <source>
        <dbReference type="EMBL" id="ECY9781551.1"/>
    </source>
</evidence>
<evidence type="ECO:0000313" key="62">
    <source>
        <dbReference type="Proteomes" id="UP000398321"/>
    </source>
</evidence>
<evidence type="ECO:0000313" key="66">
    <source>
        <dbReference type="Proteomes" id="UP000427828"/>
    </source>
</evidence>
<feature type="transmembrane region" description="Helical" evidence="9">
    <location>
        <begin position="244"/>
        <end position="263"/>
    </location>
</feature>
<dbReference type="Proteomes" id="UP000336166">
    <property type="component" value="Unassembled WGS sequence"/>
</dbReference>
<dbReference type="OMA" id="NIMHAQQ"/>
<dbReference type="EMBL" id="AANCRK010000002">
    <property type="protein sequence ID" value="EDN7714390.1"/>
    <property type="molecule type" value="Genomic_DNA"/>
</dbReference>
<evidence type="ECO:0000313" key="74">
    <source>
        <dbReference type="Proteomes" id="UP000525850"/>
    </source>
</evidence>
<dbReference type="EMBL" id="AAAKQF010000001">
    <property type="protein sequence ID" value="EAC9038634.1"/>
    <property type="molecule type" value="Genomic_DNA"/>
</dbReference>
<evidence type="ECO:0000313" key="45">
    <source>
        <dbReference type="EMBL" id="HAC0274354.1"/>
    </source>
</evidence>
<evidence type="ECO:0000313" key="69">
    <source>
        <dbReference type="Proteomes" id="UP000478682"/>
    </source>
</evidence>
<dbReference type="EMBL" id="AACKDQ010000009">
    <property type="protein sequence ID" value="EAK9316516.1"/>
    <property type="molecule type" value="Genomic_DNA"/>
</dbReference>
<evidence type="ECO:0000313" key="60">
    <source>
        <dbReference type="Proteomes" id="UP000376505"/>
    </source>
</evidence>
<evidence type="ECO:0000256" key="9">
    <source>
        <dbReference type="HAMAP-Rule" id="MF_01461"/>
    </source>
</evidence>
<evidence type="ECO:0000313" key="79">
    <source>
        <dbReference type="Proteomes" id="UP000549379"/>
    </source>
</evidence>
<evidence type="ECO:0000313" key="39">
    <source>
        <dbReference type="EMBL" id="EDN7714390.1"/>
    </source>
</evidence>
<dbReference type="Proteomes" id="UP000467347">
    <property type="component" value="Unassembled WGS sequence"/>
</dbReference>
<dbReference type="PANTHER" id="PTHR33514:SF13">
    <property type="entry name" value="PROTEIN ABCI12, CHLOROPLASTIC"/>
    <property type="match status" value="1"/>
</dbReference>
<dbReference type="GO" id="GO:0005886">
    <property type="term" value="C:plasma membrane"/>
    <property type="evidence" value="ECO:0007669"/>
    <property type="project" value="UniProtKB-SubCell"/>
</dbReference>
<evidence type="ECO:0000313" key="83">
    <source>
        <dbReference type="Proteomes" id="UP000852906"/>
    </source>
</evidence>
<comment type="subunit">
    <text evidence="9">Forms a stable energy-coupling factor (ECF) transporter complex composed of 2 membrane-embedded substrate-binding proteins (S component), 2 ATP-binding proteins (A component) and 2 transmembrane proteins (T component).</text>
</comment>
<evidence type="ECO:0000313" key="43">
    <source>
        <dbReference type="EMBL" id="HAB8557353.1"/>
    </source>
</evidence>
<keyword evidence="8 9" id="KW-0472">Membrane</keyword>
<dbReference type="Proteomes" id="UP000841146">
    <property type="component" value="Unassembled WGS sequence"/>
</dbReference>
<reference evidence="46 83" key="1">
    <citation type="submission" date="2016-09" db="EMBL/GenBank/DDBJ databases">
        <title>100K Listeria isolates.</title>
        <authorList>
            <person name="Chen P."/>
            <person name="Weimer B.C."/>
            <person name="Kong N."/>
            <person name="Huang B."/>
        </authorList>
    </citation>
    <scope>NUCLEOTIDE SEQUENCE [LARGE SCALE GENOMIC DNA]</scope>
    <source>
        <strain evidence="46 83">BCW_2383</strain>
    </source>
</reference>
<dbReference type="Proteomes" id="UP000455569">
    <property type="component" value="Unassembled WGS sequence"/>
</dbReference>
<dbReference type="Proteomes" id="UP000427828">
    <property type="component" value="Unassembled WGS sequence"/>
</dbReference>
<dbReference type="Proteomes" id="UP000410967">
    <property type="component" value="Unassembled WGS sequence"/>
</dbReference>
<dbReference type="Proteomes" id="UP000478704">
    <property type="component" value="Unassembled WGS sequence"/>
</dbReference>
<dbReference type="Proteomes" id="UP000852906">
    <property type="component" value="Unassembled WGS sequence"/>
</dbReference>
<dbReference type="KEGG" id="lmok:CQ02_13405"/>
<evidence type="ECO:0000313" key="81">
    <source>
        <dbReference type="Proteomes" id="UP000841146"/>
    </source>
</evidence>
<evidence type="ECO:0000313" key="32">
    <source>
        <dbReference type="EMBL" id="EAK9316516.1"/>
    </source>
</evidence>
<evidence type="ECO:0000313" key="58">
    <source>
        <dbReference type="Proteomes" id="UP000365297"/>
    </source>
</evidence>
<reference evidence="61 62" key="5">
    <citation type="submission" date="2019-07" db="EMBL/GenBank/DDBJ databases">
        <authorList>
            <consortium name="GenomeTrakr: Next Generation Sequencing Network for Food Pathogen Tracability"/>
        </authorList>
    </citation>
    <scope>NUCLEOTIDE SEQUENCE [LARGE SCALE GENOMIC DNA]</scope>
    <source>
        <strain evidence="24 79">10B02965A-1</strain>
        <strain evidence="13 59">CFSAN008042</strain>
        <strain evidence="26 76">CFSAN063727</strain>
        <strain evidence="39 67">CFSAN102901</strain>
        <strain evidence="11 58">FDA00007096</strain>
        <strain evidence="15 63">FDA00008584</strain>
        <strain evidence="22">FDA00011243</strain>
        <strain evidence="12 49">FDA00013332</strain>
        <strain evidence="18 53">FDA00013853</strain>
        <strain evidence="33 65">FDA00014336</strain>
        <strain evidence="35 61">FDA00014370</strain>
        <strain evidence="34 62">FDA00014392</strain>
        <strain evidence="41">FDA00015054</strain>
        <strain evidence="25 77">FDA1005580-S054-001</strain>
        <strain evidence="70">FDA1090798-S029-001</strain>
        <strain evidence="71">FDA956581-098-004</strain>
        <strain evidence="23 74">FDA960927-006-004</strain>
        <strain evidence="27 80">FLAG-38921</strain>
        <strain evidence="36 66">FLAG-51482A</strain>
        <strain evidence="21 51">FLAG-54356</strain>
        <strain evidence="17 60">FSIS31901579</strain>
        <strain evidence="30 75">LS1344</strain>
        <strain evidence="40 68">OSF101448</strain>
        <strain evidence="16 54">VA-WGS-00405</strain>
    </source>
</reference>
<evidence type="ECO:0000313" key="37">
    <source>
        <dbReference type="EMBL" id="ECY6542745.1"/>
    </source>
</evidence>
<dbReference type="Proteomes" id="UP000350032">
    <property type="component" value="Unassembled WGS sequence"/>
</dbReference>
<dbReference type="InterPro" id="IPR003339">
    <property type="entry name" value="ABC/ECF_trnsptr_transmembrane"/>
</dbReference>
<dbReference type="EMBL" id="AABAWE010000002">
    <property type="protein sequence ID" value="EAG2086283.1"/>
    <property type="molecule type" value="Genomic_DNA"/>
</dbReference>
<evidence type="ECO:0000313" key="28">
    <source>
        <dbReference type="EMBL" id="EAG6989022.1"/>
    </source>
</evidence>
<dbReference type="Pfam" id="PF02361">
    <property type="entry name" value="CbiQ"/>
    <property type="match status" value="1"/>
</dbReference>
<evidence type="ECO:0000313" key="48">
    <source>
        <dbReference type="Proteomes" id="UP000272537"/>
    </source>
</evidence>
<dbReference type="AlphaFoldDB" id="A0A0B8RD77"/>
<dbReference type="Proteomes" id="UP000540117">
    <property type="component" value="Unassembled WGS sequence"/>
</dbReference>
<dbReference type="RefSeq" id="WP_003726731.1">
    <property type="nucleotide sequence ID" value="NC_021824.1"/>
</dbReference>
<dbReference type="PANTHER" id="PTHR33514">
    <property type="entry name" value="PROTEIN ABCI12, CHLOROPLASTIC"/>
    <property type="match status" value="1"/>
</dbReference>
<organism evidence="34 62">
    <name type="scientific">Listeria monocytogenes</name>
    <dbReference type="NCBI Taxonomy" id="1639"/>
    <lineage>
        <taxon>Bacteria</taxon>
        <taxon>Bacillati</taxon>
        <taxon>Bacillota</taxon>
        <taxon>Bacilli</taxon>
        <taxon>Bacillales</taxon>
        <taxon>Listeriaceae</taxon>
        <taxon>Listeria</taxon>
    </lineage>
</organism>
<keyword evidence="5 9" id="KW-1003">Cell membrane</keyword>
<evidence type="ECO:0000313" key="73">
    <source>
        <dbReference type="Proteomes" id="UP000522199"/>
    </source>
</evidence>
<dbReference type="EMBL" id="AABGUK010000004">
    <property type="protein sequence ID" value="EAH4242466.1"/>
    <property type="molecule type" value="Genomic_DNA"/>
</dbReference>
<evidence type="ECO:0000313" key="67">
    <source>
        <dbReference type="Proteomes" id="UP000455569"/>
    </source>
</evidence>
<dbReference type="EMBL" id="AAANYR010000007">
    <property type="protein sequence ID" value="EAD5787433.1"/>
    <property type="molecule type" value="Genomic_DNA"/>
</dbReference>
<dbReference type="Proteomes" id="UP000481141">
    <property type="component" value="Unassembled WGS sequence"/>
</dbReference>
<evidence type="ECO:0000256" key="8">
    <source>
        <dbReference type="ARBA" id="ARBA00023136"/>
    </source>
</evidence>
<evidence type="ECO:0000313" key="33">
    <source>
        <dbReference type="EMBL" id="ECB9473390.1"/>
    </source>
</evidence>
<evidence type="ECO:0000256" key="7">
    <source>
        <dbReference type="ARBA" id="ARBA00022989"/>
    </source>
</evidence>
<evidence type="ECO:0000313" key="34">
    <source>
        <dbReference type="EMBL" id="ECB9513261.1"/>
    </source>
</evidence>
<dbReference type="EMBL" id="AALGDA010000002">
    <property type="protein sequence ID" value="ECY9781551.1"/>
    <property type="molecule type" value="Genomic_DNA"/>
</dbReference>
<dbReference type="Proteomes" id="UP000548278">
    <property type="component" value="Unassembled WGS sequence"/>
</dbReference>
<dbReference type="GO" id="GO:0022857">
    <property type="term" value="F:transmembrane transporter activity"/>
    <property type="evidence" value="ECO:0007669"/>
    <property type="project" value="UniProtKB-UniRule"/>
</dbReference>
<dbReference type="EMBL" id="AAALRN010000002">
    <property type="protein sequence ID" value="EAD1184322.1"/>
    <property type="molecule type" value="Genomic_DNA"/>
</dbReference>
<keyword evidence="39" id="KW-0067">ATP-binding</keyword>
<evidence type="ECO:0000313" key="40">
    <source>
        <dbReference type="EMBL" id="EDN9835642.1"/>
    </source>
</evidence>
<dbReference type="Proteomes" id="UP000345329">
    <property type="component" value="Unassembled WGS sequence"/>
</dbReference>
<evidence type="ECO:0000313" key="61">
    <source>
        <dbReference type="Proteomes" id="UP000389283"/>
    </source>
</evidence>
<evidence type="ECO:0000313" key="27">
    <source>
        <dbReference type="EMBL" id="EAG6168567.1"/>
    </source>
</evidence>
<comment type="similarity">
    <text evidence="2 9">Belongs to the energy-coupling factor EcfT family.</text>
</comment>
<evidence type="ECO:0000313" key="25">
    <source>
        <dbReference type="EMBL" id="EAG4330707.1"/>
    </source>
</evidence>
<evidence type="ECO:0000313" key="80">
    <source>
        <dbReference type="Proteomes" id="UP000566721"/>
    </source>
</evidence>
<evidence type="ECO:0000313" key="15">
    <source>
        <dbReference type="EMBL" id="EAD1184322.1"/>
    </source>
</evidence>
<evidence type="ECO:0000313" key="70">
    <source>
        <dbReference type="Proteomes" id="UP000478704"/>
    </source>
</evidence>
<dbReference type="Proteomes" id="UP000528151">
    <property type="component" value="Unassembled WGS sequence"/>
</dbReference>
<evidence type="ECO:0000313" key="23">
    <source>
        <dbReference type="EMBL" id="EAG2514421.1"/>
    </source>
</evidence>
<dbReference type="Proteomes" id="UP000844415">
    <property type="component" value="Unassembled WGS sequence"/>
</dbReference>
<evidence type="ECO:0000313" key="47">
    <source>
        <dbReference type="EMBL" id="RKA09647.1"/>
    </source>
</evidence>
<keyword evidence="7 9" id="KW-1133">Transmembrane helix</keyword>
<dbReference type="Proteomes" id="UP000331186">
    <property type="component" value="Unassembled WGS sequence"/>
</dbReference>
<dbReference type="EMBL" id="AABCVX010000002">
    <property type="protein sequence ID" value="EAG6168567.1"/>
    <property type="molecule type" value="Genomic_DNA"/>
</dbReference>
<dbReference type="EMBL" id="AAIAJJ010000001">
    <property type="protein sequence ID" value="ECC1555225.1"/>
    <property type="molecule type" value="Genomic_DNA"/>
</dbReference>
<dbReference type="EMBL" id="MJTJ01000013">
    <property type="protein sequence ID" value="OET50924.1"/>
    <property type="molecule type" value="Genomic_DNA"/>
</dbReference>
<dbReference type="Proteomes" id="UP000368512">
    <property type="component" value="Unassembled WGS sequence"/>
</dbReference>
<dbReference type="EMBL" id="AABDGJ010000001">
    <property type="protein sequence ID" value="EAG6989022.1"/>
    <property type="molecule type" value="Genomic_DNA"/>
</dbReference>
<dbReference type="Proteomes" id="UP000423131">
    <property type="component" value="Unassembled WGS sequence"/>
</dbReference>
<dbReference type="EMBL" id="AANDSR010000002">
    <property type="protein sequence ID" value="EDN9835642.1"/>
    <property type="molecule type" value="Genomic_DNA"/>
</dbReference>
<reference evidence="81 82" key="3">
    <citation type="journal article" date="2018" name="Genome Biol.">
        <title>SKESA: strategic k-mer extension for scrupulous assemblies.</title>
        <authorList>
            <person name="Souvorov A."/>
            <person name="Agarwala R."/>
            <person name="Lipman D.J."/>
        </authorList>
    </citation>
    <scope>NUCLEOTIDE SEQUENCE [LARGE SCALE GENOMIC DNA]</scope>
    <source>
        <strain evidence="42">09CEB371LM</strain>
        <strain evidence="43 82">CFIAFB20100120</strain>
        <strain evidence="45">CFIAFB20170037</strain>
        <strain evidence="44 81">CFIAFB20170045</strain>
    </source>
</reference>
<reference evidence="50 52" key="4">
    <citation type="submission" date="2018-06" db="EMBL/GenBank/DDBJ databases">
        <authorList>
            <consortium name="PulseNet: The National Subtyping Network for Foodborne Disease Surveillance"/>
            <person name="Tarr C.L."/>
            <person name="Trees E."/>
            <person name="Katz L.S."/>
            <person name="Carleton-Romer H.A."/>
            <person name="Stroika S."/>
            <person name="Kucerova Z."/>
            <person name="Roache K.F."/>
            <person name="Sabol A.L."/>
            <person name="Besser J."/>
            <person name="Gerner-Smidt P."/>
        </authorList>
    </citation>
    <scope>NUCLEOTIDE SEQUENCE [LARGE SCALE GENOMIC DNA]</scope>
    <source>
        <strain evidence="10 52">2015L-6227</strain>
        <strain evidence="19 50">PNUSAL000134</strain>
        <strain evidence="14 56">PNUSAL000910</strain>
        <strain evidence="20 69">PNUSAL002298</strain>
        <strain evidence="31 55">PNUSAL004402</strain>
        <strain evidence="38 72">PNUSAL005692</strain>
    </source>
</reference>
<dbReference type="EMBL" id="AALEDS010000001">
    <property type="protein sequence ID" value="ECY6542745.1"/>
    <property type="molecule type" value="Genomic_DNA"/>
</dbReference>
<evidence type="ECO:0000313" key="10">
    <source>
        <dbReference type="EMBL" id="EAC4551957.1"/>
    </source>
</evidence>
<evidence type="ECO:0000313" key="63">
    <source>
        <dbReference type="Proteomes" id="UP000403352"/>
    </source>
</evidence>
<proteinExistence type="inferred from homology"/>
<dbReference type="EMBL" id="AABAYG010000003">
    <property type="protein sequence ID" value="EAG2244982.1"/>
    <property type="molecule type" value="Genomic_DNA"/>
</dbReference>
<dbReference type="GO" id="GO:0005524">
    <property type="term" value="F:ATP binding"/>
    <property type="evidence" value="ECO:0007669"/>
    <property type="project" value="UniProtKB-KW"/>
</dbReference>
<dbReference type="EMBL" id="AAANYN010000015">
    <property type="protein sequence ID" value="EAD5774724.1"/>
    <property type="molecule type" value="Genomic_DNA"/>
</dbReference>
<feature type="transmembrane region" description="Helical" evidence="9">
    <location>
        <begin position="73"/>
        <end position="95"/>
    </location>
</feature>
<dbReference type="EMBL" id="AABEKY010000002">
    <property type="protein sequence ID" value="EAG9386463.1"/>
    <property type="molecule type" value="Genomic_DNA"/>
</dbReference>
<evidence type="ECO:0000313" key="26">
    <source>
        <dbReference type="EMBL" id="EAG4460703.1"/>
    </source>
</evidence>
<evidence type="ECO:0000313" key="51">
    <source>
        <dbReference type="Proteomes" id="UP000337746"/>
    </source>
</evidence>
<feature type="transmembrane region" description="Helical" evidence="9">
    <location>
        <begin position="42"/>
        <end position="61"/>
    </location>
</feature>
<evidence type="ECO:0000256" key="6">
    <source>
        <dbReference type="ARBA" id="ARBA00022692"/>
    </source>
</evidence>
<evidence type="ECO:0000313" key="53">
    <source>
        <dbReference type="Proteomes" id="UP000344343"/>
    </source>
</evidence>
<accession>A0A0B8RD77</accession>
<evidence type="ECO:0000313" key="29">
    <source>
        <dbReference type="EMBL" id="EAG9386463.1"/>
    </source>
</evidence>
<evidence type="ECO:0000313" key="46">
    <source>
        <dbReference type="EMBL" id="OET50924.1"/>
    </source>
</evidence>
<comment type="subcellular location">
    <subcellularLocation>
        <location evidence="1 9">Cell membrane</location>
        <topology evidence="1 9">Multi-pass membrane protein</topology>
    </subcellularLocation>
</comment>
<dbReference type="EMBL" id="AALAQH010000003">
    <property type="protein sequence ID" value="ECX6924350.1"/>
    <property type="molecule type" value="Genomic_DNA"/>
</dbReference>
<evidence type="ECO:0000313" key="56">
    <source>
        <dbReference type="Proteomes" id="UP000354255"/>
    </source>
</evidence>
<dbReference type="EMBL" id="AAAREG010000002">
    <property type="protein sequence ID" value="EAE2353242.1"/>
    <property type="molecule type" value="Genomic_DNA"/>
</dbReference>
<dbReference type="Proteomes" id="UP000364988">
    <property type="component" value="Unassembled WGS sequence"/>
</dbReference>
<evidence type="ECO:0000256" key="1">
    <source>
        <dbReference type="ARBA" id="ARBA00004651"/>
    </source>
</evidence>
<evidence type="ECO:0000313" key="30">
    <source>
        <dbReference type="EMBL" id="EAH4242466.1"/>
    </source>
</evidence>
<evidence type="ECO:0000313" key="20">
    <source>
        <dbReference type="EMBL" id="EAG1892785.1"/>
    </source>
</evidence>
<evidence type="ECO:0000313" key="68">
    <source>
        <dbReference type="Proteomes" id="UP000467347"/>
    </source>
</evidence>
<evidence type="ECO:0000313" key="54">
    <source>
        <dbReference type="Proteomes" id="UP000345329"/>
    </source>
</evidence>
<dbReference type="EMBL" id="AABBAW010000002">
    <property type="protein sequence ID" value="EAG2514421.1"/>
    <property type="molecule type" value="Genomic_DNA"/>
</dbReference>
<evidence type="ECO:0000313" key="41">
    <source>
        <dbReference type="EMBL" id="EDP8512656.1"/>
    </source>
</evidence>
<dbReference type="Proteomes" id="UP000354255">
    <property type="component" value="Unassembled WGS sequence"/>
</dbReference>
<dbReference type="Proteomes" id="UP000527632">
    <property type="component" value="Unassembled WGS sequence"/>
</dbReference>
<evidence type="ECO:0000313" key="75">
    <source>
        <dbReference type="Proteomes" id="UP000527632"/>
    </source>
</evidence>
<dbReference type="Proteomes" id="UP000389283">
    <property type="component" value="Unassembled WGS sequence"/>
</dbReference>
<keyword evidence="6 9" id="KW-0812">Transmembrane</keyword>
<dbReference type="EMBL" id="AAAJKI010000010">
    <property type="protein sequence ID" value="EAC6547867.1"/>
    <property type="molecule type" value="Genomic_DNA"/>
</dbReference>
<evidence type="ECO:0000313" key="59">
    <source>
        <dbReference type="Proteomes" id="UP000368512"/>
    </source>
</evidence>
<dbReference type="EMBL" id="DAAEEB010000003">
    <property type="protein sequence ID" value="HAA8052528.1"/>
    <property type="molecule type" value="Genomic_DNA"/>
</dbReference>
<reference evidence="37 57" key="6">
    <citation type="submission" date="2019-09" db="EMBL/GenBank/DDBJ databases">
        <authorList>
            <consortium name="GenomeTrakr network: Whole genome sequencing for foodborne pathogen traceback"/>
        </authorList>
    </citation>
    <scope>NUCLEOTIDE SEQUENCE [LARGE SCALE GENOMIC DNA]</scope>
    <source>
        <strain evidence="28 78">CFSAN004300</strain>
        <strain evidence="29 73">CFSAN072474</strain>
        <strain evidence="37 57">FLAG-55987</strain>
        <strain evidence="32 64">PHLUSALM00088</strain>
    </source>
</reference>
<dbReference type="EMBL" id="AABBZO010000001">
    <property type="protein sequence ID" value="EAG4460703.1"/>
    <property type="molecule type" value="Genomic_DNA"/>
</dbReference>
<dbReference type="EMBL" id="QXLS01000002">
    <property type="protein sequence ID" value="RKA09647.1"/>
    <property type="molecule type" value="Genomic_DNA"/>
</dbReference>
<evidence type="ECO:0000313" key="12">
    <source>
        <dbReference type="EMBL" id="EAC6547867.1"/>
    </source>
</evidence>
<evidence type="ECO:0000313" key="42">
    <source>
        <dbReference type="EMBL" id="HAA8052528.1"/>
    </source>
</evidence>
<dbReference type="EMBL" id="AAHZFY010000009">
    <property type="protein sequence ID" value="ECB9513261.1"/>
    <property type="molecule type" value="Genomic_DNA"/>
</dbReference>
<dbReference type="EMBL" id="AABBHO010000008">
    <property type="protein sequence ID" value="EAG2996423.1"/>
    <property type="molecule type" value="Genomic_DNA"/>
</dbReference>
<evidence type="ECO:0000313" key="65">
    <source>
        <dbReference type="Proteomes" id="UP000423131"/>
    </source>
</evidence>
<dbReference type="Proteomes" id="UP000339309">
    <property type="component" value="Unassembled WGS sequence"/>
</dbReference>
<name>A0A0B8RD77_LISMN</name>
<dbReference type="EMBL" id="DAAIJL010000007">
    <property type="protein sequence ID" value="HAB8557353.1"/>
    <property type="molecule type" value="Genomic_DNA"/>
</dbReference>
<reference evidence="43" key="7">
    <citation type="submission" date="2020-01" db="EMBL/GenBank/DDBJ databases">
        <authorList>
            <consortium name="NCBI Pathogen Detection Project"/>
        </authorList>
    </citation>
    <scope>NUCLEOTIDE SEQUENCE</scope>
    <source>
        <strain evidence="42">09CEB371LM</strain>
        <strain evidence="43">CFIAFB20100120</strain>
        <strain evidence="45">CFIAFB20170037</strain>
        <strain evidence="44">CFIAFB20170045</strain>
    </source>
</reference>
<evidence type="ECO:0000313" key="36">
    <source>
        <dbReference type="EMBL" id="ECX6924350.1"/>
    </source>
</evidence>
<comment type="caution">
    <text evidence="34">The sequence shown here is derived from an EMBL/GenBank/DDBJ whole genome shotgun (WGS) entry which is preliminary data.</text>
</comment>
<keyword evidence="39" id="KW-0547">Nucleotide-binding</keyword>
<evidence type="ECO:0000313" key="11">
    <source>
        <dbReference type="EMBL" id="EAC5550358.1"/>
    </source>
</evidence>
<evidence type="ECO:0000313" key="19">
    <source>
        <dbReference type="EMBL" id="EAE2353242.1"/>
    </source>
</evidence>
<evidence type="ECO:0000313" key="44">
    <source>
        <dbReference type="EMBL" id="HAC0011412.1"/>
    </source>
</evidence>
<evidence type="ECO:0000313" key="18">
    <source>
        <dbReference type="EMBL" id="EAD5787433.1"/>
    </source>
</evidence>
<evidence type="ECO:0000313" key="22">
    <source>
        <dbReference type="EMBL" id="EAG2244982.1"/>
    </source>
</evidence>
<evidence type="ECO:0000313" key="77">
    <source>
        <dbReference type="Proteomes" id="UP000540117"/>
    </source>
</evidence>
<dbReference type="Proteomes" id="UP000478682">
    <property type="component" value="Unassembled WGS sequence"/>
</dbReference>
<dbReference type="Proteomes" id="UP000566721">
    <property type="component" value="Unassembled WGS sequence"/>
</dbReference>
<dbReference type="EMBL" id="DAAJCS010000001">
    <property type="protein sequence ID" value="HAC0011412.1"/>
    <property type="molecule type" value="Genomic_DNA"/>
</dbReference>
<comment type="function">
    <text evidence="9">Transmembrane (T) component of an energy-coupling factor (ECF) ABC-transporter complex. Unlike classic ABC transporters this ECF transporter provides the energy necessary to transport a number of different substrates.</text>
</comment>
<evidence type="ECO:0000313" key="24">
    <source>
        <dbReference type="EMBL" id="EAG2996423.1"/>
    </source>
</evidence>
<gene>
    <name evidence="47" type="primary">ecft_1</name>
    <name evidence="9" type="synonym">ecfT</name>
    <name evidence="28" type="ORF">AB917_00240</name>
    <name evidence="10" type="ORF">ABZ57_05625</name>
    <name evidence="46" type="ORF">AJL21_06925</name>
    <name evidence="11" type="ORF">ARY78_07950</name>
    <name evidence="23" type="ORF">B1N52_04555</name>
    <name evidence="22" type="ORF">B1S26_06130</name>
    <name evidence="24" type="ORF">B5K54_03860</name>
    <name evidence="20" type="ORF">BB997_04095</name>
    <name evidence="36" type="ORF">BCZ19_06695</name>
    <name evidence="21" type="ORF">BCZ21_03360</name>
    <name evidence="26" type="ORF">CA369_00235</name>
    <name evidence="25" type="ORF">CAV64_05540</name>
    <name evidence="29" type="ORF">CW845_03070</name>
    <name evidence="31" type="ORF">D7104_12115</name>
    <name evidence="27" type="ORF">DCT16_04090</name>
    <name evidence="13" type="ORF">DQ70_05450</name>
    <name evidence="12" type="ORF">DU018_05715</name>
    <name evidence="47" type="ORF">DYZ80_01291</name>
    <name evidence="30" type="ORF">E5F58_10770</name>
    <name evidence="18" type="ORF">EX365_12775</name>
    <name evidence="17" type="ORF">EXZ73_10525</name>
    <name evidence="37" type="ORF">F6436_00240</name>
    <name evidence="38" type="ORF">F6515_00950</name>
    <name evidence="32" type="ORF">FA835_05270</name>
    <name evidence="34" type="ORF">FLQ97_05875</name>
    <name evidence="33" type="ORF">FLR03_06805</name>
    <name evidence="35" type="ORF">FNX40_00235</name>
    <name evidence="41" type="ORF">G3O21_000046</name>
    <name evidence="42" type="ORF">GHH22_05085</name>
    <name evidence="40" type="ORF">GJW51_03055</name>
    <name evidence="39" type="ORF">GQG13_04530</name>
    <name evidence="43" type="ORF">GYS09_08620</name>
    <name evidence="44" type="ORF">GYX23_00225</name>
    <name evidence="45" type="ORF">GYY14_03100</name>
    <name evidence="14" type="ORF">KV70_00235</name>
    <name evidence="15" type="ORF">QD52_04395</name>
    <name evidence="16" type="ORF">UI29_04365</name>
    <name evidence="19" type="ORF">Y261_02635</name>
</gene>
<dbReference type="Proteomes" id="UP000489121">
    <property type="component" value="Unassembled WGS sequence"/>
</dbReference>
<dbReference type="EMBL" id="AACJYH010000009">
    <property type="protein sequence ID" value="EAK8898439.1"/>
    <property type="molecule type" value="Genomic_DNA"/>
</dbReference>
<evidence type="ECO:0000313" key="57">
    <source>
        <dbReference type="Proteomes" id="UP000364988"/>
    </source>
</evidence>
<dbReference type="Proteomes" id="UP000403352">
    <property type="component" value="Unassembled WGS sequence"/>
</dbReference>
<dbReference type="EMBL" id="DAAJFY010000002">
    <property type="protein sequence ID" value="HAC0274354.1"/>
    <property type="molecule type" value="Genomic_DNA"/>
</dbReference>
<dbReference type="Proteomes" id="UP000365297">
    <property type="component" value="Unassembled WGS sequence"/>
</dbReference>